<evidence type="ECO:0000256" key="13">
    <source>
        <dbReference type="ARBA" id="ARBA00039380"/>
    </source>
</evidence>
<sequence>MSRHETGQHPLGRYPDYCFCHRSNFCCAVSHGLQYLVYIAEKILYKNPKYINYLAPVVTYVLTIFAGTGHTAFSMIPMIVEVAKGENIRPLVPFLSQWSLLRSRLQLLRYLQPSFK</sequence>
<keyword evidence="6 14" id="KW-0812">Transmembrane</keyword>
<dbReference type="Proteomes" id="UP000005156">
    <property type="component" value="Unassembled WGS sequence"/>
</dbReference>
<keyword evidence="16" id="KW-1185">Reference proteome</keyword>
<keyword evidence="7 14" id="KW-1133">Transmembrane helix</keyword>
<dbReference type="InterPro" id="IPR004668">
    <property type="entry name" value="Anaer_Dcu_memb_transpt"/>
</dbReference>
<evidence type="ECO:0000256" key="14">
    <source>
        <dbReference type="SAM" id="Phobius"/>
    </source>
</evidence>
<evidence type="ECO:0000256" key="9">
    <source>
        <dbReference type="ARBA" id="ARBA00034237"/>
    </source>
</evidence>
<comment type="subcellular location">
    <subcellularLocation>
        <location evidence="1">Cell inner membrane</location>
        <topology evidence="1">Multi-pass membrane protein</topology>
    </subcellularLocation>
</comment>
<dbReference type="eggNOG" id="COG2704">
    <property type="taxonomic scope" value="Bacteria"/>
</dbReference>
<dbReference type="GO" id="GO:0015556">
    <property type="term" value="F:C4-dicarboxylate transmembrane transporter activity"/>
    <property type="evidence" value="ECO:0007669"/>
    <property type="project" value="InterPro"/>
</dbReference>
<evidence type="ECO:0000256" key="5">
    <source>
        <dbReference type="ARBA" id="ARBA00022519"/>
    </source>
</evidence>
<dbReference type="EMBL" id="AFBP01000026">
    <property type="protein sequence ID" value="EGG55408.1"/>
    <property type="molecule type" value="Genomic_DNA"/>
</dbReference>
<evidence type="ECO:0000256" key="8">
    <source>
        <dbReference type="ARBA" id="ARBA00023136"/>
    </source>
</evidence>
<evidence type="ECO:0000256" key="1">
    <source>
        <dbReference type="ARBA" id="ARBA00004429"/>
    </source>
</evidence>
<evidence type="ECO:0000256" key="4">
    <source>
        <dbReference type="ARBA" id="ARBA00022475"/>
    </source>
</evidence>
<dbReference type="AlphaFoldDB" id="F3QJP6"/>
<dbReference type="PANTHER" id="PTHR36106:SF2">
    <property type="entry name" value="C4-DICARBOXYLATE TRANSPORTER DCUA"/>
    <property type="match status" value="1"/>
</dbReference>
<protein>
    <recommendedName>
        <fullName evidence="13">C4-dicarboxylate transporter DcuA</fullName>
    </recommendedName>
</protein>
<dbReference type="GO" id="GO:0005886">
    <property type="term" value="C:plasma membrane"/>
    <property type="evidence" value="ECO:0007669"/>
    <property type="project" value="UniProtKB-SubCell"/>
</dbReference>
<comment type="similarity">
    <text evidence="2">Belongs to the DcuA/DcuB transporter (TC 2.A.13.1) family.</text>
</comment>
<keyword evidence="5" id="KW-0997">Cell inner membrane</keyword>
<dbReference type="Pfam" id="PF03605">
    <property type="entry name" value="DcuA_DcuB"/>
    <property type="match status" value="1"/>
</dbReference>
<evidence type="ECO:0000313" key="16">
    <source>
        <dbReference type="Proteomes" id="UP000005156"/>
    </source>
</evidence>
<keyword evidence="4" id="KW-1003">Cell membrane</keyword>
<evidence type="ECO:0000256" key="3">
    <source>
        <dbReference type="ARBA" id="ARBA00022448"/>
    </source>
</evidence>
<dbReference type="HOGENOM" id="CLU_2094495_0_0_4"/>
<evidence type="ECO:0000256" key="12">
    <source>
        <dbReference type="ARBA" id="ARBA00036117"/>
    </source>
</evidence>
<keyword evidence="8 14" id="KW-0472">Membrane</keyword>
<feature type="transmembrane region" description="Helical" evidence="14">
    <location>
        <begin position="57"/>
        <end position="80"/>
    </location>
</feature>
<evidence type="ECO:0000256" key="7">
    <source>
        <dbReference type="ARBA" id="ARBA00022989"/>
    </source>
</evidence>
<dbReference type="PANTHER" id="PTHR36106">
    <property type="entry name" value="ANAEROBIC C4-DICARBOXYLATE TRANSPORTER DCUB"/>
    <property type="match status" value="1"/>
</dbReference>
<evidence type="ECO:0000256" key="2">
    <source>
        <dbReference type="ARBA" id="ARBA00006413"/>
    </source>
</evidence>
<evidence type="ECO:0000256" key="6">
    <source>
        <dbReference type="ARBA" id="ARBA00022692"/>
    </source>
</evidence>
<comment type="catalytic activity">
    <reaction evidence="11">
        <text>fumarate(in) + succinate(out) = fumarate(out) + succinate(in)</text>
        <dbReference type="Rhea" id="RHEA:29323"/>
        <dbReference type="ChEBI" id="CHEBI:29806"/>
        <dbReference type="ChEBI" id="CHEBI:30031"/>
    </reaction>
    <physiologicalReaction direction="right-to-left" evidence="11">
        <dbReference type="Rhea" id="RHEA:29325"/>
    </physiologicalReaction>
</comment>
<comment type="catalytic activity">
    <reaction evidence="9">
        <text>L-aspartate(in) + succinate(out) = L-aspartate(out) + succinate(in)</text>
        <dbReference type="Rhea" id="RHEA:29343"/>
        <dbReference type="ChEBI" id="CHEBI:29991"/>
        <dbReference type="ChEBI" id="CHEBI:30031"/>
    </reaction>
    <physiologicalReaction direction="right-to-left" evidence="9">
        <dbReference type="Rhea" id="RHEA:29345"/>
    </physiologicalReaction>
</comment>
<organism evidence="15 16">
    <name type="scientific">Parasutterella excrementihominis YIT 11859</name>
    <dbReference type="NCBI Taxonomy" id="762966"/>
    <lineage>
        <taxon>Bacteria</taxon>
        <taxon>Pseudomonadati</taxon>
        <taxon>Pseudomonadota</taxon>
        <taxon>Betaproteobacteria</taxon>
        <taxon>Burkholderiales</taxon>
        <taxon>Sutterellaceae</taxon>
        <taxon>Parasutterella</taxon>
    </lineage>
</organism>
<comment type="catalytic activity">
    <reaction evidence="12">
        <text>fumarate(in) + L-aspartate(out) = fumarate(out) + L-aspartate(in)</text>
        <dbReference type="Rhea" id="RHEA:72459"/>
        <dbReference type="ChEBI" id="CHEBI:29806"/>
        <dbReference type="ChEBI" id="CHEBI:29991"/>
    </reaction>
    <physiologicalReaction direction="left-to-right" evidence="12">
        <dbReference type="Rhea" id="RHEA:72460"/>
    </physiologicalReaction>
</comment>
<gene>
    <name evidence="15" type="ORF">HMPREF9439_01149</name>
</gene>
<keyword evidence="3" id="KW-0813">Transport</keyword>
<accession>F3QJP6</accession>
<proteinExistence type="inferred from homology"/>
<evidence type="ECO:0000313" key="15">
    <source>
        <dbReference type="EMBL" id="EGG55408.1"/>
    </source>
</evidence>
<evidence type="ECO:0000256" key="11">
    <source>
        <dbReference type="ARBA" id="ARBA00034287"/>
    </source>
</evidence>
<evidence type="ECO:0000256" key="10">
    <source>
        <dbReference type="ARBA" id="ARBA00034284"/>
    </source>
</evidence>
<comment type="caution">
    <text evidence="15">The sequence shown here is derived from an EMBL/GenBank/DDBJ whole genome shotgun (WGS) entry which is preliminary data.</text>
</comment>
<name>F3QJP6_9BURK</name>
<comment type="catalytic activity">
    <reaction evidence="10">
        <text>(S)-malate(in) + succinate(out) = (S)-malate(out) + succinate(in)</text>
        <dbReference type="Rhea" id="RHEA:29327"/>
        <dbReference type="ChEBI" id="CHEBI:15589"/>
        <dbReference type="ChEBI" id="CHEBI:30031"/>
    </reaction>
    <physiologicalReaction direction="right-to-left" evidence="10">
        <dbReference type="Rhea" id="RHEA:29329"/>
    </physiologicalReaction>
</comment>
<reference evidence="15 16" key="1">
    <citation type="submission" date="2011-02" db="EMBL/GenBank/DDBJ databases">
        <authorList>
            <person name="Weinstock G."/>
            <person name="Sodergren E."/>
            <person name="Clifton S."/>
            <person name="Fulton L."/>
            <person name="Fulton B."/>
            <person name="Courtney L."/>
            <person name="Fronick C."/>
            <person name="Harrison M."/>
            <person name="Strong C."/>
            <person name="Farmer C."/>
            <person name="Delahaunty K."/>
            <person name="Markovic C."/>
            <person name="Hall O."/>
            <person name="Minx P."/>
            <person name="Tomlinson C."/>
            <person name="Mitreva M."/>
            <person name="Hou S."/>
            <person name="Chen J."/>
            <person name="Wollam A."/>
            <person name="Pepin K.H."/>
            <person name="Johnson M."/>
            <person name="Bhonagiri V."/>
            <person name="Zhang X."/>
            <person name="Suruliraj S."/>
            <person name="Warren W."/>
            <person name="Chinwalla A."/>
            <person name="Mardis E.R."/>
            <person name="Wilson R.K."/>
        </authorList>
    </citation>
    <scope>NUCLEOTIDE SEQUENCE [LARGE SCALE GENOMIC DNA]</scope>
    <source>
        <strain evidence="15 16">YIT 11859</strain>
    </source>
</reference>